<dbReference type="SMART" id="SM00355">
    <property type="entry name" value="ZnF_C2H2"/>
    <property type="match status" value="3"/>
</dbReference>
<feature type="region of interest" description="Disordered" evidence="2">
    <location>
        <begin position="44"/>
        <end position="65"/>
    </location>
</feature>
<dbReference type="GO" id="GO:0005634">
    <property type="term" value="C:nucleus"/>
    <property type="evidence" value="ECO:0007669"/>
    <property type="project" value="TreeGrafter"/>
</dbReference>
<comment type="caution">
    <text evidence="4">The sequence shown here is derived from an EMBL/GenBank/DDBJ whole genome shotgun (WGS) entry which is preliminary data.</text>
</comment>
<reference evidence="5" key="1">
    <citation type="submission" date="2020-01" db="EMBL/GenBank/DDBJ databases">
        <title>Draft genome sequence of the Termite Coptotermes fromosanus.</title>
        <authorList>
            <person name="Itakura S."/>
            <person name="Yosikawa Y."/>
            <person name="Umezawa K."/>
        </authorList>
    </citation>
    <scope>NUCLEOTIDE SEQUENCE [LARGE SCALE GENOMIC DNA]</scope>
</reference>
<keyword evidence="1" id="KW-0863">Zinc-finger</keyword>
<keyword evidence="5" id="KW-1185">Reference proteome</keyword>
<dbReference type="InterPro" id="IPR050331">
    <property type="entry name" value="Zinc_finger"/>
</dbReference>
<dbReference type="Gene3D" id="3.30.160.60">
    <property type="entry name" value="Classic Zinc Finger"/>
    <property type="match status" value="3"/>
</dbReference>
<feature type="region of interest" description="Disordered" evidence="2">
    <location>
        <begin position="245"/>
        <end position="292"/>
    </location>
</feature>
<evidence type="ECO:0000256" key="1">
    <source>
        <dbReference type="PROSITE-ProRule" id="PRU00042"/>
    </source>
</evidence>
<evidence type="ECO:0000313" key="5">
    <source>
        <dbReference type="Proteomes" id="UP000502823"/>
    </source>
</evidence>
<dbReference type="PROSITE" id="PS00028">
    <property type="entry name" value="ZINC_FINGER_C2H2_1"/>
    <property type="match status" value="2"/>
</dbReference>
<dbReference type="GO" id="GO:0010468">
    <property type="term" value="P:regulation of gene expression"/>
    <property type="evidence" value="ECO:0007669"/>
    <property type="project" value="TreeGrafter"/>
</dbReference>
<dbReference type="FunFam" id="3.30.160.60:FF:003212">
    <property type="entry name" value="Zinc finger protein 367"/>
    <property type="match status" value="1"/>
</dbReference>
<proteinExistence type="predicted"/>
<feature type="compositionally biased region" description="Polar residues" evidence="2">
    <location>
        <begin position="258"/>
        <end position="273"/>
    </location>
</feature>
<dbReference type="GO" id="GO:0008270">
    <property type="term" value="F:zinc ion binding"/>
    <property type="evidence" value="ECO:0007669"/>
    <property type="project" value="UniProtKB-KW"/>
</dbReference>
<dbReference type="OrthoDB" id="3437960at2759"/>
<keyword evidence="1" id="KW-0862">Zinc</keyword>
<keyword evidence="1" id="KW-0479">Metal-binding</keyword>
<organism evidence="4 5">
    <name type="scientific">Coptotermes formosanus</name>
    <name type="common">Formosan subterranean termite</name>
    <dbReference type="NCBI Taxonomy" id="36987"/>
    <lineage>
        <taxon>Eukaryota</taxon>
        <taxon>Metazoa</taxon>
        <taxon>Ecdysozoa</taxon>
        <taxon>Arthropoda</taxon>
        <taxon>Hexapoda</taxon>
        <taxon>Insecta</taxon>
        <taxon>Pterygota</taxon>
        <taxon>Neoptera</taxon>
        <taxon>Polyneoptera</taxon>
        <taxon>Dictyoptera</taxon>
        <taxon>Blattodea</taxon>
        <taxon>Blattoidea</taxon>
        <taxon>Termitoidae</taxon>
        <taxon>Rhinotermitidae</taxon>
        <taxon>Coptotermes</taxon>
    </lineage>
</organism>
<dbReference type="Pfam" id="PF00096">
    <property type="entry name" value="zf-C2H2"/>
    <property type="match status" value="2"/>
</dbReference>
<dbReference type="GO" id="GO:0022008">
    <property type="term" value="P:neurogenesis"/>
    <property type="evidence" value="ECO:0007669"/>
    <property type="project" value="TreeGrafter"/>
</dbReference>
<name>A0A6L2Q541_COPFO</name>
<dbReference type="InParanoid" id="A0A6L2Q541"/>
<dbReference type="PANTHER" id="PTHR16515">
    <property type="entry name" value="PR DOMAIN ZINC FINGER PROTEIN"/>
    <property type="match status" value="1"/>
</dbReference>
<evidence type="ECO:0000256" key="2">
    <source>
        <dbReference type="SAM" id="MobiDB-lite"/>
    </source>
</evidence>
<feature type="domain" description="C2H2-type" evidence="3">
    <location>
        <begin position="113"/>
        <end position="142"/>
    </location>
</feature>
<feature type="domain" description="C2H2-type" evidence="3">
    <location>
        <begin position="85"/>
        <end position="112"/>
    </location>
</feature>
<dbReference type="PANTHER" id="PTHR16515:SF20">
    <property type="entry name" value="PR DOMAIN ZINC FINGER PROTEIN 12"/>
    <property type="match status" value="1"/>
</dbReference>
<protein>
    <recommendedName>
        <fullName evidence="3">C2H2-type domain-containing protein</fullName>
    </recommendedName>
</protein>
<dbReference type="Proteomes" id="UP000502823">
    <property type="component" value="Unassembled WGS sequence"/>
</dbReference>
<accession>A0A6L2Q541</accession>
<dbReference type="InterPro" id="IPR036236">
    <property type="entry name" value="Znf_C2H2_sf"/>
</dbReference>
<dbReference type="PROSITE" id="PS50157">
    <property type="entry name" value="ZINC_FINGER_C2H2_2"/>
    <property type="match status" value="2"/>
</dbReference>
<evidence type="ECO:0000313" key="4">
    <source>
        <dbReference type="EMBL" id="GFG39846.1"/>
    </source>
</evidence>
<dbReference type="InterPro" id="IPR013087">
    <property type="entry name" value="Znf_C2H2_type"/>
</dbReference>
<sequence>MEVKTPKRFKSSEEIVSLLHRTPTTNDTMLSSWKYIGESQKMEHSPASGCSSPEFATRHESKRGRPRADAITNLMVEGSTSPSAIKCRFCNRVFPREKSLQAHLRTHTGERPYTCDYPGCAKAFTQSGQLKTHQRLHTGEKPFVCSEQGCNMRFTHANRHCSDHPLATLRRSDDFVLRPVASNPEQSSDVLRWLERYKKDREERTPSKKLDKKVKSRKSELENESAPPAPTKKCKIRKGLVNEMEQENVRKSPRKIQSAHTVKSWQHSNNGTVIDTKEQPSPHATSDTDSNDFGIINTNDILEHRKLDTYRQEQPKKRWLREACQDQSLWGEKQELAQPLQWNDKDEVDCSSLDSLSYTLLNPVDVLSGSTNKDANLTRPTVLMLACKEVSEENCQGDRFAPWQSGTGNNIPPEDNLKWMGAMALMELAKTEGEYSTETAVTPLNLSQPRYTQL</sequence>
<dbReference type="AlphaFoldDB" id="A0A6L2Q541"/>
<feature type="region of interest" description="Disordered" evidence="2">
    <location>
        <begin position="200"/>
        <end position="233"/>
    </location>
</feature>
<dbReference type="FunFam" id="3.30.160.60:FF:000474">
    <property type="entry name" value="zinc finger protein 367"/>
    <property type="match status" value="1"/>
</dbReference>
<dbReference type="SUPFAM" id="SSF57667">
    <property type="entry name" value="beta-beta-alpha zinc fingers"/>
    <property type="match status" value="1"/>
</dbReference>
<gene>
    <name evidence="4" type="ORF">Cfor_08826</name>
</gene>
<dbReference type="EMBL" id="BLKM01001253">
    <property type="protein sequence ID" value="GFG39846.1"/>
    <property type="molecule type" value="Genomic_DNA"/>
</dbReference>
<feature type="compositionally biased region" description="Basic and acidic residues" evidence="2">
    <location>
        <begin position="200"/>
        <end position="209"/>
    </location>
</feature>
<evidence type="ECO:0000259" key="3">
    <source>
        <dbReference type="PROSITE" id="PS50157"/>
    </source>
</evidence>